<proteinExistence type="predicted"/>
<keyword evidence="3" id="KW-1185">Reference proteome</keyword>
<dbReference type="EMBL" id="AKHW03006295">
    <property type="protein sequence ID" value="KYO21411.1"/>
    <property type="molecule type" value="Genomic_DNA"/>
</dbReference>
<sequence length="100" mass="11597">MQGREQGPQTLESLDPRMGDTPKMEVSGSGFPVKFWVKTEHLHSRKVMDGERDFLTKIMQDLLKISEAFDRLFLKKKKNQSISYCTIQIELPKKPKTTLK</sequence>
<dbReference type="AlphaFoldDB" id="A0A151MA89"/>
<evidence type="ECO:0000256" key="1">
    <source>
        <dbReference type="SAM" id="MobiDB-lite"/>
    </source>
</evidence>
<gene>
    <name evidence="2" type="ORF">Y1Q_0001627</name>
</gene>
<evidence type="ECO:0000313" key="2">
    <source>
        <dbReference type="EMBL" id="KYO21411.1"/>
    </source>
</evidence>
<protein>
    <submittedName>
        <fullName evidence="2">Uncharacterized protein</fullName>
    </submittedName>
</protein>
<organism evidence="2 3">
    <name type="scientific">Alligator mississippiensis</name>
    <name type="common">American alligator</name>
    <dbReference type="NCBI Taxonomy" id="8496"/>
    <lineage>
        <taxon>Eukaryota</taxon>
        <taxon>Metazoa</taxon>
        <taxon>Chordata</taxon>
        <taxon>Craniata</taxon>
        <taxon>Vertebrata</taxon>
        <taxon>Euteleostomi</taxon>
        <taxon>Archelosauria</taxon>
        <taxon>Archosauria</taxon>
        <taxon>Crocodylia</taxon>
        <taxon>Alligatoridae</taxon>
        <taxon>Alligatorinae</taxon>
        <taxon>Alligator</taxon>
    </lineage>
</organism>
<dbReference type="Proteomes" id="UP000050525">
    <property type="component" value="Unassembled WGS sequence"/>
</dbReference>
<feature type="compositionally biased region" description="Basic and acidic residues" evidence="1">
    <location>
        <begin position="14"/>
        <end position="23"/>
    </location>
</feature>
<reference evidence="2 3" key="1">
    <citation type="journal article" date="2012" name="Genome Biol.">
        <title>Sequencing three crocodilian genomes to illuminate the evolution of archosaurs and amniotes.</title>
        <authorList>
            <person name="St John J.A."/>
            <person name="Braun E.L."/>
            <person name="Isberg S.R."/>
            <person name="Miles L.G."/>
            <person name="Chong A.Y."/>
            <person name="Gongora J."/>
            <person name="Dalzell P."/>
            <person name="Moran C."/>
            <person name="Bed'hom B."/>
            <person name="Abzhanov A."/>
            <person name="Burgess S.C."/>
            <person name="Cooksey A.M."/>
            <person name="Castoe T.A."/>
            <person name="Crawford N.G."/>
            <person name="Densmore L.D."/>
            <person name="Drew J.C."/>
            <person name="Edwards S.V."/>
            <person name="Faircloth B.C."/>
            <person name="Fujita M.K."/>
            <person name="Greenwold M.J."/>
            <person name="Hoffmann F.G."/>
            <person name="Howard J.M."/>
            <person name="Iguchi T."/>
            <person name="Janes D.E."/>
            <person name="Khan S.Y."/>
            <person name="Kohno S."/>
            <person name="de Koning A.J."/>
            <person name="Lance S.L."/>
            <person name="McCarthy F.M."/>
            <person name="McCormack J.E."/>
            <person name="Merchant M.E."/>
            <person name="Peterson D.G."/>
            <person name="Pollock D.D."/>
            <person name="Pourmand N."/>
            <person name="Raney B.J."/>
            <person name="Roessler K.A."/>
            <person name="Sanford J.R."/>
            <person name="Sawyer R.H."/>
            <person name="Schmidt C.J."/>
            <person name="Triplett E.W."/>
            <person name="Tuberville T.D."/>
            <person name="Venegas-Anaya M."/>
            <person name="Howard J.T."/>
            <person name="Jarvis E.D."/>
            <person name="Guillette L.J.Jr."/>
            <person name="Glenn T.C."/>
            <person name="Green R.E."/>
            <person name="Ray D.A."/>
        </authorList>
    </citation>
    <scope>NUCLEOTIDE SEQUENCE [LARGE SCALE GENOMIC DNA]</scope>
    <source>
        <strain evidence="2">KSC_2009_1</strain>
    </source>
</reference>
<accession>A0A151MA89</accession>
<evidence type="ECO:0000313" key="3">
    <source>
        <dbReference type="Proteomes" id="UP000050525"/>
    </source>
</evidence>
<comment type="caution">
    <text evidence="2">The sequence shown here is derived from an EMBL/GenBank/DDBJ whole genome shotgun (WGS) entry which is preliminary data.</text>
</comment>
<feature type="region of interest" description="Disordered" evidence="1">
    <location>
        <begin position="1"/>
        <end position="26"/>
    </location>
</feature>
<name>A0A151MA89_ALLMI</name>